<protein>
    <submittedName>
        <fullName evidence="1">Uncharacterized protein</fullName>
    </submittedName>
</protein>
<dbReference type="EMBL" id="NGFN01000623">
    <property type="protein sequence ID" value="OUC82099.1"/>
    <property type="molecule type" value="Genomic_DNA"/>
</dbReference>
<sequence length="73" mass="7973">GRPPCPARRLAAQPCGDPARQALGTEAAEIPLGRRSWTSWTFWQYDNGSGSLPGDQNLFDGSLDRLKQFVRGA</sequence>
<evidence type="ECO:0000313" key="2">
    <source>
        <dbReference type="Proteomes" id="UP000195105"/>
    </source>
</evidence>
<accession>A0A243QJ29</accession>
<proteinExistence type="predicted"/>
<reference evidence="1 2" key="1">
    <citation type="submission" date="2017-05" db="EMBL/GenBank/DDBJ databases">
        <title>Biotechnological potential of actinobacteria isolated from South African environments.</title>
        <authorList>
            <person name="Le Roes-Hill M."/>
            <person name="Prins A."/>
            <person name="Durrell K.A."/>
        </authorList>
    </citation>
    <scope>NUCLEOTIDE SEQUENCE [LARGE SCALE GENOMIC DNA]</scope>
    <source>
        <strain evidence="1 2">HMC13</strain>
    </source>
</reference>
<comment type="caution">
    <text evidence="1">The sequence shown here is derived from an EMBL/GenBank/DDBJ whole genome shotgun (WGS) entry which is preliminary data.</text>
</comment>
<feature type="non-terminal residue" evidence="1">
    <location>
        <position position="1"/>
    </location>
</feature>
<gene>
    <name evidence="1" type="ORF">CA983_42780</name>
</gene>
<name>A0A243QJ29_9ACTN</name>
<dbReference type="Gene3D" id="3.20.20.80">
    <property type="entry name" value="Glycosidases"/>
    <property type="match status" value="1"/>
</dbReference>
<evidence type="ECO:0000313" key="1">
    <source>
        <dbReference type="EMBL" id="OUC82099.1"/>
    </source>
</evidence>
<dbReference type="AlphaFoldDB" id="A0A243QJ29"/>
<keyword evidence="2" id="KW-1185">Reference proteome</keyword>
<dbReference type="Proteomes" id="UP000195105">
    <property type="component" value="Unassembled WGS sequence"/>
</dbReference>
<organism evidence="1 2">
    <name type="scientific">Streptomyces swartbergensis</name>
    <dbReference type="NCBI Taxonomy" id="487165"/>
    <lineage>
        <taxon>Bacteria</taxon>
        <taxon>Bacillati</taxon>
        <taxon>Actinomycetota</taxon>
        <taxon>Actinomycetes</taxon>
        <taxon>Kitasatosporales</taxon>
        <taxon>Streptomycetaceae</taxon>
        <taxon>Streptomyces</taxon>
    </lineage>
</organism>